<organism evidence="1 2">
    <name type="scientific">Dermatophagoides pteronyssinus</name>
    <name type="common">European house dust mite</name>
    <dbReference type="NCBI Taxonomy" id="6956"/>
    <lineage>
        <taxon>Eukaryota</taxon>
        <taxon>Metazoa</taxon>
        <taxon>Ecdysozoa</taxon>
        <taxon>Arthropoda</taxon>
        <taxon>Chelicerata</taxon>
        <taxon>Arachnida</taxon>
        <taxon>Acari</taxon>
        <taxon>Acariformes</taxon>
        <taxon>Sarcoptiformes</taxon>
        <taxon>Astigmata</taxon>
        <taxon>Psoroptidia</taxon>
        <taxon>Analgoidea</taxon>
        <taxon>Pyroglyphidae</taxon>
        <taxon>Dermatophagoidinae</taxon>
        <taxon>Dermatophagoides</taxon>
    </lineage>
</organism>
<sequence>MCVCGALVNAGPCKIFGYKFLSRNHFEIIRISTFILKTINSTNQIFNIFNFLKIILLKISIMSKIQFFSILFVCSIIGNVWTAPAFNPNSYRQAIINYGRTLNRDISQKLVRKIYSFNGQIREYAGGIPSDSALRELAVPLHFSSNIGNMIAPYVVRRFVTKPIEIATDHIANWVDHINSSLKPFSDTISATLGNGRKI</sequence>
<dbReference type="Proteomes" id="UP000515146">
    <property type="component" value="Unplaced"/>
</dbReference>
<dbReference type="OrthoDB" id="10400051at2759"/>
<name>A0A6P6XP23_DERPT</name>
<reference evidence="2" key="1">
    <citation type="submission" date="2025-08" db="UniProtKB">
        <authorList>
            <consortium name="RefSeq"/>
        </authorList>
    </citation>
    <scope>IDENTIFICATION</scope>
    <source>
        <strain evidence="2">Airmid</strain>
    </source>
</reference>
<dbReference type="KEGG" id="dpte:113789213"/>
<dbReference type="AlphaFoldDB" id="A0A6P6XP23"/>
<proteinExistence type="predicted"/>
<keyword evidence="1" id="KW-1185">Reference proteome</keyword>
<evidence type="ECO:0000313" key="2">
    <source>
        <dbReference type="RefSeq" id="XP_027194518.1"/>
    </source>
</evidence>
<dbReference type="RefSeq" id="XP_027194518.1">
    <property type="nucleotide sequence ID" value="XM_027338717.1"/>
</dbReference>
<accession>A0A6P6XP23</accession>
<dbReference type="InParanoid" id="A0A6P6XP23"/>
<evidence type="ECO:0000313" key="1">
    <source>
        <dbReference type="Proteomes" id="UP000515146"/>
    </source>
</evidence>
<gene>
    <name evidence="2" type="primary">LOC113789213</name>
</gene>
<protein>
    <submittedName>
        <fullName evidence="2">Uncharacterized protein LOC113789213</fullName>
    </submittedName>
</protein>